<dbReference type="EMBL" id="LAZR01006957">
    <property type="protein sequence ID" value="KKM88444.1"/>
    <property type="molecule type" value="Genomic_DNA"/>
</dbReference>
<proteinExistence type="predicted"/>
<evidence type="ECO:0000313" key="1">
    <source>
        <dbReference type="EMBL" id="KKM88444.1"/>
    </source>
</evidence>
<organism evidence="1">
    <name type="scientific">marine sediment metagenome</name>
    <dbReference type="NCBI Taxonomy" id="412755"/>
    <lineage>
        <taxon>unclassified sequences</taxon>
        <taxon>metagenomes</taxon>
        <taxon>ecological metagenomes</taxon>
    </lineage>
</organism>
<accession>A0A0F9L1B9</accession>
<gene>
    <name evidence="1" type="ORF">LCGC14_1258620</name>
</gene>
<comment type="caution">
    <text evidence="1">The sequence shown here is derived from an EMBL/GenBank/DDBJ whole genome shotgun (WGS) entry which is preliminary data.</text>
</comment>
<reference evidence="1" key="1">
    <citation type="journal article" date="2015" name="Nature">
        <title>Complex archaea that bridge the gap between prokaryotes and eukaryotes.</title>
        <authorList>
            <person name="Spang A."/>
            <person name="Saw J.H."/>
            <person name="Jorgensen S.L."/>
            <person name="Zaremba-Niedzwiedzka K."/>
            <person name="Martijn J."/>
            <person name="Lind A.E."/>
            <person name="van Eijk R."/>
            <person name="Schleper C."/>
            <person name="Guy L."/>
            <person name="Ettema T.J."/>
        </authorList>
    </citation>
    <scope>NUCLEOTIDE SEQUENCE</scope>
</reference>
<protein>
    <submittedName>
        <fullName evidence="1">Uncharacterized protein</fullName>
    </submittedName>
</protein>
<name>A0A0F9L1B9_9ZZZZ</name>
<dbReference type="AlphaFoldDB" id="A0A0F9L1B9"/>
<sequence>MKVRIGDKLVEVQDGVIKATAEEIRHPDGRIDVIVHVPCLQITAKNEKG</sequence>